<dbReference type="EMBL" id="JANPWB010000015">
    <property type="protein sequence ID" value="KAJ1092714.1"/>
    <property type="molecule type" value="Genomic_DNA"/>
</dbReference>
<feature type="compositionally biased region" description="Polar residues" evidence="1">
    <location>
        <begin position="1"/>
        <end position="12"/>
    </location>
</feature>
<dbReference type="AlphaFoldDB" id="A0AAV7LQ62"/>
<protein>
    <submittedName>
        <fullName evidence="2">Uncharacterized protein</fullName>
    </submittedName>
</protein>
<keyword evidence="3" id="KW-1185">Reference proteome</keyword>
<feature type="compositionally biased region" description="Polar residues" evidence="1">
    <location>
        <begin position="198"/>
        <end position="213"/>
    </location>
</feature>
<evidence type="ECO:0000313" key="2">
    <source>
        <dbReference type="EMBL" id="KAJ1092714.1"/>
    </source>
</evidence>
<feature type="region of interest" description="Disordered" evidence="1">
    <location>
        <begin position="52"/>
        <end position="225"/>
    </location>
</feature>
<sequence length="225" mass="23544">MFNPQTPGGTSKTHCRTSPGLRPPPHRSYQRPLDSVLPGQCRALNAICRSSQQGFAGKQPGAKPQPSPVVFPPGPKIQAPPPPISSSSQGQASHRLSAPSARFLPAGPSTHQPGTRKSGGPRELFSRRPEGAQRAGANSSYVYQRGGGAAARSSRRSGLPELPRTPDSSPSRPEKAAVPLLPHAHCQSQRVRVITGARPNSTDPASGRLQQPNPAHVMSLGSPGG</sequence>
<organism evidence="2 3">
    <name type="scientific">Pleurodeles waltl</name>
    <name type="common">Iberian ribbed newt</name>
    <dbReference type="NCBI Taxonomy" id="8319"/>
    <lineage>
        <taxon>Eukaryota</taxon>
        <taxon>Metazoa</taxon>
        <taxon>Chordata</taxon>
        <taxon>Craniata</taxon>
        <taxon>Vertebrata</taxon>
        <taxon>Euteleostomi</taxon>
        <taxon>Amphibia</taxon>
        <taxon>Batrachia</taxon>
        <taxon>Caudata</taxon>
        <taxon>Salamandroidea</taxon>
        <taxon>Salamandridae</taxon>
        <taxon>Pleurodelinae</taxon>
        <taxon>Pleurodeles</taxon>
    </lineage>
</organism>
<dbReference type="Proteomes" id="UP001066276">
    <property type="component" value="Chromosome 11"/>
</dbReference>
<gene>
    <name evidence="2" type="ORF">NDU88_005824</name>
</gene>
<comment type="caution">
    <text evidence="2">The sequence shown here is derived from an EMBL/GenBank/DDBJ whole genome shotgun (WGS) entry which is preliminary data.</text>
</comment>
<accession>A0AAV7LQ62</accession>
<name>A0AAV7LQ62_PLEWA</name>
<evidence type="ECO:0000256" key="1">
    <source>
        <dbReference type="SAM" id="MobiDB-lite"/>
    </source>
</evidence>
<proteinExistence type="predicted"/>
<evidence type="ECO:0000313" key="3">
    <source>
        <dbReference type="Proteomes" id="UP001066276"/>
    </source>
</evidence>
<reference evidence="2" key="1">
    <citation type="journal article" date="2022" name="bioRxiv">
        <title>Sequencing and chromosome-scale assembly of the giantPleurodeles waltlgenome.</title>
        <authorList>
            <person name="Brown T."/>
            <person name="Elewa A."/>
            <person name="Iarovenko S."/>
            <person name="Subramanian E."/>
            <person name="Araus A.J."/>
            <person name="Petzold A."/>
            <person name="Susuki M."/>
            <person name="Suzuki K.-i.T."/>
            <person name="Hayashi T."/>
            <person name="Toyoda A."/>
            <person name="Oliveira C."/>
            <person name="Osipova E."/>
            <person name="Leigh N.D."/>
            <person name="Simon A."/>
            <person name="Yun M.H."/>
        </authorList>
    </citation>
    <scope>NUCLEOTIDE SEQUENCE</scope>
    <source>
        <strain evidence="2">20211129_DDA</strain>
        <tissue evidence="2">Liver</tissue>
    </source>
</reference>
<feature type="compositionally biased region" description="Pro residues" evidence="1">
    <location>
        <begin position="63"/>
        <end position="84"/>
    </location>
</feature>
<feature type="region of interest" description="Disordered" evidence="1">
    <location>
        <begin position="1"/>
        <end position="36"/>
    </location>
</feature>